<feature type="domain" description="D-isomer specific 2-hydroxyacid dehydrogenase NAD-binding" evidence="5">
    <location>
        <begin position="103"/>
        <end position="278"/>
    </location>
</feature>
<dbReference type="InterPro" id="IPR006139">
    <property type="entry name" value="D-isomer_2_OHA_DH_cat_dom"/>
</dbReference>
<evidence type="ECO:0000259" key="4">
    <source>
        <dbReference type="Pfam" id="PF00389"/>
    </source>
</evidence>
<dbReference type="GO" id="GO:0051287">
    <property type="term" value="F:NAD binding"/>
    <property type="evidence" value="ECO:0007669"/>
    <property type="project" value="InterPro"/>
</dbReference>
<proteinExistence type="inferred from homology"/>
<name>A0AAX2J943_9FUSO</name>
<comment type="similarity">
    <text evidence="3">Belongs to the D-isomer specific 2-hydroxyacid dehydrogenase family.</text>
</comment>
<dbReference type="EC" id="1.1.1.79" evidence="6"/>
<keyword evidence="1 3" id="KW-0560">Oxidoreductase</keyword>
<evidence type="ECO:0000259" key="5">
    <source>
        <dbReference type="Pfam" id="PF02826"/>
    </source>
</evidence>
<feature type="domain" description="D-isomer specific 2-hydroxyacid dehydrogenase catalytic" evidence="4">
    <location>
        <begin position="10"/>
        <end position="311"/>
    </location>
</feature>
<dbReference type="Gene3D" id="3.40.50.720">
    <property type="entry name" value="NAD(P)-binding Rossmann-like Domain"/>
    <property type="match status" value="2"/>
</dbReference>
<sequence>MKRKILVTIPLEEEHKRKIENIASDAEVIYITPDKAERSIVQEAEIILGNVPVDAVRGSKNLKWMQLNSAGANQYTEEGVLLEGTILTNATGAYGLAIAEHMLGMVLNLQKKLHLYAENQKNHMWKDEGPVTSIYGSKTLVVGLGDIGGEFAMRMHALGSKVYGVRRNKSEIPDYLQNIYQLDMLDDILHEFDIVALSLPETKETKNLFDGQKFGKMKKGAILLNVGRGSTVHTADLCDALNSGILGGAGLDVVDTEPLPAESPLWDAKNLVLTPHVSGGYHLKETLERIRKISIENLESYYNKAPMKNLVDFKTGYRKFVK</sequence>
<evidence type="ECO:0000313" key="6">
    <source>
        <dbReference type="EMBL" id="SQJ00292.1"/>
    </source>
</evidence>
<dbReference type="InterPro" id="IPR006140">
    <property type="entry name" value="D-isomer_DH_NAD-bd"/>
</dbReference>
<dbReference type="GeneID" id="78455208"/>
<dbReference type="EMBL" id="LS483487">
    <property type="protein sequence ID" value="SQJ00292.1"/>
    <property type="molecule type" value="Genomic_DNA"/>
</dbReference>
<dbReference type="PANTHER" id="PTHR43333:SF1">
    <property type="entry name" value="D-ISOMER SPECIFIC 2-HYDROXYACID DEHYDROGENASE NAD-BINDING DOMAIN-CONTAINING PROTEIN"/>
    <property type="match status" value="1"/>
</dbReference>
<dbReference type="GO" id="GO:0030267">
    <property type="term" value="F:glyoxylate reductase (NADPH) activity"/>
    <property type="evidence" value="ECO:0007669"/>
    <property type="project" value="UniProtKB-EC"/>
</dbReference>
<dbReference type="AlphaFoldDB" id="A0AAX2J943"/>
<dbReference type="SUPFAM" id="SSF52283">
    <property type="entry name" value="Formate/glycerate dehydrogenase catalytic domain-like"/>
    <property type="match status" value="1"/>
</dbReference>
<organism evidence="6 7">
    <name type="scientific">Fusobacterium ulcerans</name>
    <dbReference type="NCBI Taxonomy" id="861"/>
    <lineage>
        <taxon>Bacteria</taxon>
        <taxon>Fusobacteriati</taxon>
        <taxon>Fusobacteriota</taxon>
        <taxon>Fusobacteriia</taxon>
        <taxon>Fusobacteriales</taxon>
        <taxon>Fusobacteriaceae</taxon>
        <taxon>Fusobacterium</taxon>
    </lineage>
</organism>
<dbReference type="CDD" id="cd05300">
    <property type="entry name" value="2-Hacid_dh_1"/>
    <property type="match status" value="1"/>
</dbReference>
<reference evidence="6 7" key="1">
    <citation type="submission" date="2018-06" db="EMBL/GenBank/DDBJ databases">
        <authorList>
            <consortium name="Pathogen Informatics"/>
            <person name="Doyle S."/>
        </authorList>
    </citation>
    <scope>NUCLEOTIDE SEQUENCE [LARGE SCALE GENOMIC DNA]</scope>
    <source>
        <strain evidence="6 7">NCTC12112</strain>
    </source>
</reference>
<accession>A0AAX2J943</accession>
<gene>
    <name evidence="6" type="primary">ghrB_2</name>
    <name evidence="6" type="ORF">NCTC12112_00619</name>
</gene>
<keyword evidence="2" id="KW-0520">NAD</keyword>
<dbReference type="Pfam" id="PF00389">
    <property type="entry name" value="2-Hacid_dh"/>
    <property type="match status" value="1"/>
</dbReference>
<dbReference type="Proteomes" id="UP000249008">
    <property type="component" value="Chromosome 1"/>
</dbReference>
<dbReference type="SUPFAM" id="SSF51735">
    <property type="entry name" value="NAD(P)-binding Rossmann-fold domains"/>
    <property type="match status" value="1"/>
</dbReference>
<evidence type="ECO:0000256" key="2">
    <source>
        <dbReference type="ARBA" id="ARBA00023027"/>
    </source>
</evidence>
<dbReference type="PANTHER" id="PTHR43333">
    <property type="entry name" value="2-HACID_DH_C DOMAIN-CONTAINING PROTEIN"/>
    <property type="match status" value="1"/>
</dbReference>
<evidence type="ECO:0000313" key="7">
    <source>
        <dbReference type="Proteomes" id="UP000249008"/>
    </source>
</evidence>
<dbReference type="KEGG" id="ful:C4N20_10320"/>
<evidence type="ECO:0000256" key="1">
    <source>
        <dbReference type="ARBA" id="ARBA00023002"/>
    </source>
</evidence>
<evidence type="ECO:0000256" key="3">
    <source>
        <dbReference type="RuleBase" id="RU003719"/>
    </source>
</evidence>
<dbReference type="RefSeq" id="WP_106878574.1">
    <property type="nucleotide sequence ID" value="NZ_CAUFTO010000128.1"/>
</dbReference>
<dbReference type="Pfam" id="PF02826">
    <property type="entry name" value="2-Hacid_dh_C"/>
    <property type="match status" value="1"/>
</dbReference>
<dbReference type="InterPro" id="IPR036291">
    <property type="entry name" value="NAD(P)-bd_dom_sf"/>
</dbReference>
<protein>
    <submittedName>
        <fullName evidence="6">Glyoxylate/hydroxypyruvate reductase B</fullName>
        <ecNumber evidence="6">1.1.1.79</ecNumber>
    </submittedName>
</protein>